<comment type="similarity">
    <text evidence="10">Belongs to the shikimate kinase family.</text>
</comment>
<protein>
    <recommendedName>
        <fullName evidence="2 10">Shikimate kinase</fullName>
        <shortName evidence="10">SK</shortName>
        <ecNumber evidence="2 10">2.7.1.71</ecNumber>
    </recommendedName>
</protein>
<reference evidence="11 12" key="1">
    <citation type="submission" date="2023-11" db="EMBL/GenBank/DDBJ databases">
        <title>Peredibacter starrii A3.12.</title>
        <authorList>
            <person name="Mitchell R.J."/>
        </authorList>
    </citation>
    <scope>NUCLEOTIDE SEQUENCE [LARGE SCALE GENOMIC DNA]</scope>
    <source>
        <strain evidence="11 12">A3.12</strain>
    </source>
</reference>
<dbReference type="RefSeq" id="WP_321397997.1">
    <property type="nucleotide sequence ID" value="NZ_CP139487.1"/>
</dbReference>
<evidence type="ECO:0000256" key="7">
    <source>
        <dbReference type="ARBA" id="ARBA00022840"/>
    </source>
</evidence>
<gene>
    <name evidence="10" type="primary">aroK</name>
    <name evidence="11" type="ORF">SOO65_05175</name>
</gene>
<dbReference type="InterPro" id="IPR031322">
    <property type="entry name" value="Shikimate/glucono_kinase"/>
</dbReference>
<comment type="pathway">
    <text evidence="1 10">Metabolic intermediate biosynthesis; chorismate biosynthesis; chorismate from D-erythrose 4-phosphate and phosphoenolpyruvate: step 5/7.</text>
</comment>
<evidence type="ECO:0000256" key="4">
    <source>
        <dbReference type="ARBA" id="ARBA00022679"/>
    </source>
</evidence>
<keyword evidence="6 10" id="KW-0418">Kinase</keyword>
<dbReference type="AlphaFoldDB" id="A0AAX4HSF0"/>
<comment type="catalytic activity">
    <reaction evidence="9 10">
        <text>shikimate + ATP = 3-phosphoshikimate + ADP + H(+)</text>
        <dbReference type="Rhea" id="RHEA:13121"/>
        <dbReference type="ChEBI" id="CHEBI:15378"/>
        <dbReference type="ChEBI" id="CHEBI:30616"/>
        <dbReference type="ChEBI" id="CHEBI:36208"/>
        <dbReference type="ChEBI" id="CHEBI:145989"/>
        <dbReference type="ChEBI" id="CHEBI:456216"/>
        <dbReference type="EC" id="2.7.1.71"/>
    </reaction>
</comment>
<keyword evidence="7 10" id="KW-0067">ATP-binding</keyword>
<name>A0AAX4HSF0_9BACT</name>
<keyword evidence="10" id="KW-0460">Magnesium</keyword>
<feature type="binding site" evidence="10">
    <location>
        <begin position="14"/>
        <end position="19"/>
    </location>
    <ligand>
        <name>ATP</name>
        <dbReference type="ChEBI" id="CHEBI:30616"/>
    </ligand>
</feature>
<dbReference type="GO" id="GO:0009073">
    <property type="term" value="P:aromatic amino acid family biosynthetic process"/>
    <property type="evidence" value="ECO:0007669"/>
    <property type="project" value="UniProtKB-KW"/>
</dbReference>
<keyword evidence="12" id="KW-1185">Reference proteome</keyword>
<keyword evidence="3 10" id="KW-0028">Amino-acid biosynthesis</keyword>
<dbReference type="GO" id="GO:0004765">
    <property type="term" value="F:shikimate kinase activity"/>
    <property type="evidence" value="ECO:0007669"/>
    <property type="project" value="UniProtKB-UniRule"/>
</dbReference>
<dbReference type="GO" id="GO:0000287">
    <property type="term" value="F:magnesium ion binding"/>
    <property type="evidence" value="ECO:0007669"/>
    <property type="project" value="UniProtKB-UniRule"/>
</dbReference>
<evidence type="ECO:0000256" key="9">
    <source>
        <dbReference type="ARBA" id="ARBA00048567"/>
    </source>
</evidence>
<dbReference type="EMBL" id="CP139487">
    <property type="protein sequence ID" value="WPU66132.1"/>
    <property type="molecule type" value="Genomic_DNA"/>
</dbReference>
<dbReference type="InterPro" id="IPR027417">
    <property type="entry name" value="P-loop_NTPase"/>
</dbReference>
<comment type="subcellular location">
    <subcellularLocation>
        <location evidence="10">Cytoplasm</location>
    </subcellularLocation>
</comment>
<evidence type="ECO:0000313" key="11">
    <source>
        <dbReference type="EMBL" id="WPU66132.1"/>
    </source>
</evidence>
<comment type="subunit">
    <text evidence="10">Monomer.</text>
</comment>
<dbReference type="GO" id="GO:0009423">
    <property type="term" value="P:chorismate biosynthetic process"/>
    <property type="evidence" value="ECO:0007669"/>
    <property type="project" value="UniProtKB-UniRule"/>
</dbReference>
<dbReference type="GO" id="GO:0008652">
    <property type="term" value="P:amino acid biosynthetic process"/>
    <property type="evidence" value="ECO:0007669"/>
    <property type="project" value="UniProtKB-KW"/>
</dbReference>
<accession>A0AAX4HSF0</accession>
<proteinExistence type="inferred from homology"/>
<dbReference type="Pfam" id="PF01202">
    <property type="entry name" value="SKI"/>
    <property type="match status" value="1"/>
</dbReference>
<feature type="binding site" evidence="10">
    <location>
        <position position="66"/>
    </location>
    <ligand>
        <name>substrate</name>
    </ligand>
</feature>
<evidence type="ECO:0000256" key="5">
    <source>
        <dbReference type="ARBA" id="ARBA00022741"/>
    </source>
</evidence>
<keyword evidence="10" id="KW-0479">Metal-binding</keyword>
<dbReference type="EC" id="2.7.1.71" evidence="2 10"/>
<organism evidence="11 12">
    <name type="scientific">Peredibacter starrii</name>
    <dbReference type="NCBI Taxonomy" id="28202"/>
    <lineage>
        <taxon>Bacteria</taxon>
        <taxon>Pseudomonadati</taxon>
        <taxon>Bdellovibrionota</taxon>
        <taxon>Bacteriovoracia</taxon>
        <taxon>Bacteriovoracales</taxon>
        <taxon>Bacteriovoracaceae</taxon>
        <taxon>Peredibacter</taxon>
    </lineage>
</organism>
<dbReference type="Gene3D" id="3.40.50.300">
    <property type="entry name" value="P-loop containing nucleotide triphosphate hydrolases"/>
    <property type="match status" value="1"/>
</dbReference>
<dbReference type="GO" id="GO:0005524">
    <property type="term" value="F:ATP binding"/>
    <property type="evidence" value="ECO:0007669"/>
    <property type="project" value="UniProtKB-UniRule"/>
</dbReference>
<dbReference type="KEGG" id="psti:SOO65_05175"/>
<dbReference type="Proteomes" id="UP001324634">
    <property type="component" value="Chromosome"/>
</dbReference>
<evidence type="ECO:0000256" key="10">
    <source>
        <dbReference type="HAMAP-Rule" id="MF_00109"/>
    </source>
</evidence>
<dbReference type="SUPFAM" id="SSF52540">
    <property type="entry name" value="P-loop containing nucleoside triphosphate hydrolases"/>
    <property type="match status" value="1"/>
</dbReference>
<dbReference type="PRINTS" id="PR01100">
    <property type="entry name" value="SHIKIMTKNASE"/>
</dbReference>
<feature type="binding site" evidence="10">
    <location>
        <position position="147"/>
    </location>
    <ligand>
        <name>substrate</name>
    </ligand>
</feature>
<feature type="binding site" evidence="10">
    <location>
        <position position="18"/>
    </location>
    <ligand>
        <name>Mg(2+)</name>
        <dbReference type="ChEBI" id="CHEBI:18420"/>
    </ligand>
</feature>
<evidence type="ECO:0000256" key="2">
    <source>
        <dbReference type="ARBA" id="ARBA00012154"/>
    </source>
</evidence>
<keyword evidence="10" id="KW-0963">Cytoplasm</keyword>
<comment type="function">
    <text evidence="10">Catalyzes the specific phosphorylation of the 3-hydroxyl group of shikimic acid using ATP as a cosubstrate.</text>
</comment>
<keyword evidence="4 10" id="KW-0808">Transferase</keyword>
<dbReference type="GO" id="GO:0005737">
    <property type="term" value="C:cytoplasm"/>
    <property type="evidence" value="ECO:0007669"/>
    <property type="project" value="UniProtKB-SubCell"/>
</dbReference>
<evidence type="ECO:0000256" key="1">
    <source>
        <dbReference type="ARBA" id="ARBA00004842"/>
    </source>
</evidence>
<keyword evidence="5 10" id="KW-0547">Nucleotide-binding</keyword>
<evidence type="ECO:0000256" key="6">
    <source>
        <dbReference type="ARBA" id="ARBA00022777"/>
    </source>
</evidence>
<sequence>MAKCEKFLMAGFSGAGKTSFLRELEFMAPDLSWEFADLDQLILKSRGKGLKELAQVIERDGWDKFRLYERQELEGWLKEEGKGVLALGGGTLSPLLYDLYKTSRKVGIVYLHAPFEDCWERLHLEKAEPRPLVKRGKSELHRIYEERQQVFSQIPWRIENPKGADLTGLAKAFWERVS</sequence>
<comment type="cofactor">
    <cofactor evidence="10">
        <name>Mg(2+)</name>
        <dbReference type="ChEBI" id="CHEBI:18420"/>
    </cofactor>
    <text evidence="10">Binds 1 Mg(2+) ion per subunit.</text>
</comment>
<dbReference type="InterPro" id="IPR000623">
    <property type="entry name" value="Shikimate_kinase/TSH1"/>
</dbReference>
<evidence type="ECO:0000313" key="12">
    <source>
        <dbReference type="Proteomes" id="UP001324634"/>
    </source>
</evidence>
<evidence type="ECO:0000256" key="8">
    <source>
        <dbReference type="ARBA" id="ARBA00023141"/>
    </source>
</evidence>
<dbReference type="InterPro" id="IPR023000">
    <property type="entry name" value="Shikimate_kinase_CS"/>
</dbReference>
<evidence type="ECO:0000256" key="3">
    <source>
        <dbReference type="ARBA" id="ARBA00022605"/>
    </source>
</evidence>
<comment type="caution">
    <text evidence="10">Lacks conserved residue(s) required for the propagation of feature annotation.</text>
</comment>
<feature type="binding site" evidence="10">
    <location>
        <position position="39"/>
    </location>
    <ligand>
        <name>substrate</name>
    </ligand>
</feature>
<dbReference type="PROSITE" id="PS01128">
    <property type="entry name" value="SHIKIMATE_KINASE"/>
    <property type="match status" value="1"/>
</dbReference>
<dbReference type="HAMAP" id="MF_00109">
    <property type="entry name" value="Shikimate_kinase"/>
    <property type="match status" value="1"/>
</dbReference>
<feature type="binding site" evidence="10">
    <location>
        <position position="89"/>
    </location>
    <ligand>
        <name>substrate</name>
    </ligand>
</feature>
<keyword evidence="8 10" id="KW-0057">Aromatic amino acid biosynthesis</keyword>
<feature type="binding site" evidence="10">
    <location>
        <position position="130"/>
    </location>
    <ligand>
        <name>ATP</name>
        <dbReference type="ChEBI" id="CHEBI:30616"/>
    </ligand>
</feature>